<proteinExistence type="predicted"/>
<dbReference type="EMBL" id="CM046391">
    <property type="protein sequence ID" value="KAI8557530.1"/>
    <property type="molecule type" value="Genomic_DNA"/>
</dbReference>
<organism evidence="1 2">
    <name type="scientific">Rhododendron molle</name>
    <name type="common">Chinese azalea</name>
    <name type="synonym">Azalea mollis</name>
    <dbReference type="NCBI Taxonomy" id="49168"/>
    <lineage>
        <taxon>Eukaryota</taxon>
        <taxon>Viridiplantae</taxon>
        <taxon>Streptophyta</taxon>
        <taxon>Embryophyta</taxon>
        <taxon>Tracheophyta</taxon>
        <taxon>Spermatophyta</taxon>
        <taxon>Magnoliopsida</taxon>
        <taxon>eudicotyledons</taxon>
        <taxon>Gunneridae</taxon>
        <taxon>Pentapetalae</taxon>
        <taxon>asterids</taxon>
        <taxon>Ericales</taxon>
        <taxon>Ericaceae</taxon>
        <taxon>Ericoideae</taxon>
        <taxon>Rhodoreae</taxon>
        <taxon>Rhododendron</taxon>
    </lineage>
</organism>
<name>A0ACC0NWD9_RHOML</name>
<reference evidence="1" key="1">
    <citation type="submission" date="2022-02" db="EMBL/GenBank/DDBJ databases">
        <title>Plant Genome Project.</title>
        <authorList>
            <person name="Zhang R.-G."/>
        </authorList>
    </citation>
    <scope>NUCLEOTIDE SEQUENCE</scope>
    <source>
        <strain evidence="1">AT1</strain>
    </source>
</reference>
<evidence type="ECO:0000313" key="2">
    <source>
        <dbReference type="Proteomes" id="UP001062846"/>
    </source>
</evidence>
<keyword evidence="2" id="KW-1185">Reference proteome</keyword>
<sequence>MNRSIWAHPQRDPFARSRRPHCINHQSRTATWGLQELFADPCSDRGLAVIQTVACVVFQQALFRPSLSFRTSSGGISSSVGS</sequence>
<accession>A0ACC0NWD9</accession>
<comment type="caution">
    <text evidence="1">The sequence shown here is derived from an EMBL/GenBank/DDBJ whole genome shotgun (WGS) entry which is preliminary data.</text>
</comment>
<dbReference type="Proteomes" id="UP001062846">
    <property type="component" value="Chromosome 4"/>
</dbReference>
<evidence type="ECO:0000313" key="1">
    <source>
        <dbReference type="EMBL" id="KAI8557530.1"/>
    </source>
</evidence>
<gene>
    <name evidence="1" type="ORF">RHMOL_Rhmol04G0017700</name>
</gene>
<protein>
    <submittedName>
        <fullName evidence="1">Uncharacterized protein</fullName>
    </submittedName>
</protein>